<name>A0ABD3CBW3_9LAMI</name>
<dbReference type="AlphaFoldDB" id="A0ABD3CBW3"/>
<dbReference type="Proteomes" id="UP001632038">
    <property type="component" value="Unassembled WGS sequence"/>
</dbReference>
<evidence type="ECO:0000313" key="3">
    <source>
        <dbReference type="Proteomes" id="UP001632038"/>
    </source>
</evidence>
<sequence length="340" mass="39197">MFSREEFNNTIAEMDKKLQMILSSQPFSYKEPLTAVVESAKGSNYSAAPNLTDGDQAGEDHINDEYELYVEDPQRRLVAYGHIHDLGSTIHNLKLKVDEVRVTVVRVVVGDAEVPFPTDEFSKVAEAPQNFIVWPRRLVEHVGRKGLSQKELFPKPHMNKFPFRQCNFTIGIYIAYYDCRRETGSTDCLVLFIAIAKKHYRRGLDKGTSSASSHLSMGNWQFMVLCPKYSYVAWFCFLQNKPTKKIASKIETAFNTYQMMKGTHSRQLNKLKWVYPKCCKQGEGDECGLLVMRRMFEIIKLDISDSFEKVFNMLGPYSDDEIDVVRRQWAECFIEVLDES</sequence>
<feature type="domain" description="DUF8039" evidence="1">
    <location>
        <begin position="72"/>
        <end position="140"/>
    </location>
</feature>
<reference evidence="3" key="1">
    <citation type="journal article" date="2024" name="IScience">
        <title>Strigolactones Initiate the Formation of Haustorium-like Structures in Castilleja.</title>
        <authorList>
            <person name="Buerger M."/>
            <person name="Peterson D."/>
            <person name="Chory J."/>
        </authorList>
    </citation>
    <scope>NUCLEOTIDE SEQUENCE [LARGE SCALE GENOMIC DNA]</scope>
</reference>
<keyword evidence="3" id="KW-1185">Reference proteome</keyword>
<evidence type="ECO:0000313" key="2">
    <source>
        <dbReference type="EMBL" id="KAL3627052.1"/>
    </source>
</evidence>
<proteinExistence type="predicted"/>
<comment type="caution">
    <text evidence="2">The sequence shown here is derived from an EMBL/GenBank/DDBJ whole genome shotgun (WGS) entry which is preliminary data.</text>
</comment>
<protein>
    <recommendedName>
        <fullName evidence="1">DUF8039 domain-containing protein</fullName>
    </recommendedName>
</protein>
<gene>
    <name evidence="2" type="ORF">CASFOL_028415</name>
</gene>
<dbReference type="PANTHER" id="PTHR33018">
    <property type="entry name" value="OS10G0338966 PROTEIN-RELATED"/>
    <property type="match status" value="1"/>
</dbReference>
<dbReference type="PANTHER" id="PTHR33018:SF34">
    <property type="entry name" value="OS02G0472350 PROTEIN"/>
    <property type="match status" value="1"/>
</dbReference>
<dbReference type="Pfam" id="PF26133">
    <property type="entry name" value="DUF8039"/>
    <property type="match status" value="1"/>
</dbReference>
<dbReference type="EMBL" id="JAVIJP010000039">
    <property type="protein sequence ID" value="KAL3627052.1"/>
    <property type="molecule type" value="Genomic_DNA"/>
</dbReference>
<dbReference type="InterPro" id="IPR058352">
    <property type="entry name" value="DUF8039"/>
</dbReference>
<organism evidence="2 3">
    <name type="scientific">Castilleja foliolosa</name>
    <dbReference type="NCBI Taxonomy" id="1961234"/>
    <lineage>
        <taxon>Eukaryota</taxon>
        <taxon>Viridiplantae</taxon>
        <taxon>Streptophyta</taxon>
        <taxon>Embryophyta</taxon>
        <taxon>Tracheophyta</taxon>
        <taxon>Spermatophyta</taxon>
        <taxon>Magnoliopsida</taxon>
        <taxon>eudicotyledons</taxon>
        <taxon>Gunneridae</taxon>
        <taxon>Pentapetalae</taxon>
        <taxon>asterids</taxon>
        <taxon>lamiids</taxon>
        <taxon>Lamiales</taxon>
        <taxon>Orobanchaceae</taxon>
        <taxon>Pedicularideae</taxon>
        <taxon>Castillejinae</taxon>
        <taxon>Castilleja</taxon>
    </lineage>
</organism>
<accession>A0ABD3CBW3</accession>
<evidence type="ECO:0000259" key="1">
    <source>
        <dbReference type="Pfam" id="PF26133"/>
    </source>
</evidence>